<evidence type="ECO:0000313" key="1">
    <source>
        <dbReference type="EMBL" id="OFC88486.1"/>
    </source>
</evidence>
<organism evidence="1 2">
    <name type="scientific">Bacillus thuringiensis</name>
    <dbReference type="NCBI Taxonomy" id="1428"/>
    <lineage>
        <taxon>Bacteria</taxon>
        <taxon>Bacillati</taxon>
        <taxon>Bacillota</taxon>
        <taxon>Bacilli</taxon>
        <taxon>Bacillales</taxon>
        <taxon>Bacillaceae</taxon>
        <taxon>Bacillus</taxon>
        <taxon>Bacillus cereus group</taxon>
    </lineage>
</organism>
<dbReference type="AlphaFoldDB" id="A0A9X5MZC9"/>
<dbReference type="EMBL" id="LXLI01000041">
    <property type="protein sequence ID" value="OFC88486.1"/>
    <property type="molecule type" value="Genomic_DNA"/>
</dbReference>
<sequence>MIHQYEIDFSVVYGGKEKGLQSAIIPANSLEEANKKLKSEVKRRFGKCYVRIHTANLYVSEDSRYAIV</sequence>
<protein>
    <submittedName>
        <fullName evidence="1">Uncharacterized protein</fullName>
    </submittedName>
</protein>
<reference evidence="1 2" key="1">
    <citation type="submission" date="2016-04" db="EMBL/GenBank/DDBJ databases">
        <title>Bacillus thuringiensis and Bacillus weihenstephanensis as novel biocontrol agents of wilt causing Verticillium species.</title>
        <authorList>
            <person name="Hollensteiner J."/>
            <person name="Wemheuer F."/>
            <person name="Harting R."/>
            <person name="Kolarzyk A."/>
            <person name="Diaz-Valerio S."/>
            <person name="Poehlein A."/>
            <person name="Brzuszkiewicz E."/>
            <person name="Nesemann K."/>
            <person name="Braus-Stromeyer S."/>
            <person name="Braus G."/>
            <person name="Daniel R."/>
            <person name="Liesegang H."/>
        </authorList>
    </citation>
    <scope>NUCLEOTIDE SEQUENCE [LARGE SCALE GENOMIC DNA]</scope>
    <source>
        <strain evidence="1 2">GOE4</strain>
    </source>
</reference>
<name>A0A9X5MZC9_BACTU</name>
<dbReference type="Proteomes" id="UP000175994">
    <property type="component" value="Unassembled WGS sequence"/>
</dbReference>
<dbReference type="RefSeq" id="WP_065845783.1">
    <property type="nucleotide sequence ID" value="NZ_LXLI01000041.1"/>
</dbReference>
<evidence type="ECO:0000313" key="2">
    <source>
        <dbReference type="Proteomes" id="UP000175994"/>
    </source>
</evidence>
<accession>A0A9X5MZC9</accession>
<proteinExistence type="predicted"/>
<gene>
    <name evidence="1" type="ORF">BTGOE4_59470</name>
</gene>
<comment type="caution">
    <text evidence="1">The sequence shown here is derived from an EMBL/GenBank/DDBJ whole genome shotgun (WGS) entry which is preliminary data.</text>
</comment>